<proteinExistence type="predicted"/>
<name>A0A518K5I3_9BACT</name>
<organism evidence="2 3">
    <name type="scientific">Botrimarina mediterranea</name>
    <dbReference type="NCBI Taxonomy" id="2528022"/>
    <lineage>
        <taxon>Bacteria</taxon>
        <taxon>Pseudomonadati</taxon>
        <taxon>Planctomycetota</taxon>
        <taxon>Planctomycetia</taxon>
        <taxon>Pirellulales</taxon>
        <taxon>Lacipirellulaceae</taxon>
        <taxon>Botrimarina</taxon>
    </lineage>
</organism>
<reference evidence="2 3" key="1">
    <citation type="submission" date="2019-02" db="EMBL/GenBank/DDBJ databases">
        <title>Deep-cultivation of Planctomycetes and their phenomic and genomic characterization uncovers novel biology.</title>
        <authorList>
            <person name="Wiegand S."/>
            <person name="Jogler M."/>
            <person name="Boedeker C."/>
            <person name="Pinto D."/>
            <person name="Vollmers J."/>
            <person name="Rivas-Marin E."/>
            <person name="Kohn T."/>
            <person name="Peeters S.H."/>
            <person name="Heuer A."/>
            <person name="Rast P."/>
            <person name="Oberbeckmann S."/>
            <person name="Bunk B."/>
            <person name="Jeske O."/>
            <person name="Meyerdierks A."/>
            <person name="Storesund J.E."/>
            <person name="Kallscheuer N."/>
            <person name="Luecker S."/>
            <person name="Lage O.M."/>
            <person name="Pohl T."/>
            <person name="Merkel B.J."/>
            <person name="Hornburger P."/>
            <person name="Mueller R.-W."/>
            <person name="Bruemmer F."/>
            <person name="Labrenz M."/>
            <person name="Spormann A.M."/>
            <person name="Op den Camp H."/>
            <person name="Overmann J."/>
            <person name="Amann R."/>
            <person name="Jetten M.S.M."/>
            <person name="Mascher T."/>
            <person name="Medema M.H."/>
            <person name="Devos D.P."/>
            <person name="Kaster A.-K."/>
            <person name="Ovreas L."/>
            <person name="Rohde M."/>
            <person name="Galperin M.Y."/>
            <person name="Jogler C."/>
        </authorList>
    </citation>
    <scope>NUCLEOTIDE SEQUENCE [LARGE SCALE GENOMIC DNA]</scope>
    <source>
        <strain evidence="2 3">Spa11</strain>
    </source>
</reference>
<dbReference type="RefSeq" id="WP_145109386.1">
    <property type="nucleotide sequence ID" value="NZ_CP036349.1"/>
</dbReference>
<accession>A0A518K5I3</accession>
<sequence length="133" mass="13991">MSEGVKHCPICGEEILAVAKKCRHCRSYLDPSLRAAAEAPSAMERLALPVGRPATAIVAGYAALFAILPLFGLPFAITAATCGVFALRKINRTPGLSGRGRAWFGIIIGSLMTIVSLLALVVVIIDATSRGDR</sequence>
<keyword evidence="1" id="KW-0472">Membrane</keyword>
<protein>
    <submittedName>
        <fullName evidence="2">Uncharacterized protein</fullName>
    </submittedName>
</protein>
<gene>
    <name evidence="2" type="ORF">Spa11_12420</name>
</gene>
<keyword evidence="1" id="KW-1133">Transmembrane helix</keyword>
<dbReference type="AlphaFoldDB" id="A0A518K5I3"/>
<keyword evidence="1" id="KW-0812">Transmembrane</keyword>
<evidence type="ECO:0000313" key="2">
    <source>
        <dbReference type="EMBL" id="QDV73054.1"/>
    </source>
</evidence>
<evidence type="ECO:0000313" key="3">
    <source>
        <dbReference type="Proteomes" id="UP000316426"/>
    </source>
</evidence>
<dbReference type="KEGG" id="bmei:Spa11_12420"/>
<dbReference type="Proteomes" id="UP000316426">
    <property type="component" value="Chromosome"/>
</dbReference>
<evidence type="ECO:0000256" key="1">
    <source>
        <dbReference type="SAM" id="Phobius"/>
    </source>
</evidence>
<feature type="transmembrane region" description="Helical" evidence="1">
    <location>
        <begin position="58"/>
        <end position="87"/>
    </location>
</feature>
<dbReference type="EMBL" id="CP036349">
    <property type="protein sequence ID" value="QDV73054.1"/>
    <property type="molecule type" value="Genomic_DNA"/>
</dbReference>
<feature type="transmembrane region" description="Helical" evidence="1">
    <location>
        <begin position="102"/>
        <end position="125"/>
    </location>
</feature>
<keyword evidence="3" id="KW-1185">Reference proteome</keyword>